<feature type="disulfide bond" evidence="9">
    <location>
        <begin position="36"/>
        <end position="82"/>
    </location>
</feature>
<dbReference type="PANTHER" id="PTHR11309">
    <property type="entry name" value="FRIZZLED"/>
    <property type="match status" value="1"/>
</dbReference>
<feature type="disulfide bond" evidence="9">
    <location>
        <begin position="100"/>
        <end position="141"/>
    </location>
</feature>
<keyword evidence="6 11" id="KW-0472">Membrane</keyword>
<feature type="disulfide bond" evidence="9">
    <location>
        <begin position="73"/>
        <end position="111"/>
    </location>
</feature>
<evidence type="ECO:0000256" key="11">
    <source>
        <dbReference type="SAM" id="Phobius"/>
    </source>
</evidence>
<evidence type="ECO:0008006" key="17">
    <source>
        <dbReference type="Google" id="ProtNLM"/>
    </source>
</evidence>
<protein>
    <recommendedName>
        <fullName evidence="17">Frizzled-4</fullName>
    </recommendedName>
</protein>
<feature type="transmembrane region" description="Helical" evidence="11">
    <location>
        <begin position="197"/>
        <end position="218"/>
    </location>
</feature>
<evidence type="ECO:0000256" key="4">
    <source>
        <dbReference type="ARBA" id="ARBA00022692"/>
    </source>
</evidence>
<dbReference type="SUPFAM" id="SSF63501">
    <property type="entry name" value="Frizzled cysteine-rich domain"/>
    <property type="match status" value="1"/>
</dbReference>
<feature type="domain" description="FZ" evidence="13">
    <location>
        <begin position="23"/>
        <end position="144"/>
    </location>
</feature>
<sequence>MKSPLVLCALVAAVFGSASKYREKKPRCERIDYELCRDLPYNLTGFPNLAGDESARDAQDTLASFQPLINSQCSEQLRFFLCSVYFPMCNEKILQPIGPCRPLCESVRDKCLPLLKDFGFSWPTQIDCNKFILENNNEDMCMRGPNEEGVIAKTPEDVKEDECPPEHIYVNRSGRCIPICAAGQGIKQTDRESASTALFILSMISLVITAISLLTFVMRRHCLTALPETSLLWTALSFALSSIVYLFSLLYREQISCTDYSSHLLFVVGDLPHTPCACVSALLYYFGTAGRLWWLVLCCTWNQQTTRSGNLEKYRVQIQMLAWASPLGLVLFALMARSTGADPLSGICVVGAASRVLDGVFNLFRDLVFVIACSIPLLVGFRGMMTSPQATFGAGLEGALYPAAALFYMLSFVNDAWQPSMHWTRSWNIVSAMKILIDPILGVLAASACLLHIIVNLCRAIRSPVADKHGYQPAVPRIPQPAIPQWRTVAEALEEKEEEEDGGRIREGTAHSRTDTSWTAASGGVLALSRKVSLRLVISKTKMV</sequence>
<proteinExistence type="inferred from homology"/>
<evidence type="ECO:0000256" key="5">
    <source>
        <dbReference type="ARBA" id="ARBA00022989"/>
    </source>
</evidence>
<dbReference type="Proteomes" id="UP001303046">
    <property type="component" value="Unassembled WGS sequence"/>
</dbReference>
<dbReference type="PROSITE" id="PS50038">
    <property type="entry name" value="FZ"/>
    <property type="match status" value="1"/>
</dbReference>
<dbReference type="SMART" id="SM01330">
    <property type="entry name" value="Frizzled"/>
    <property type="match status" value="1"/>
</dbReference>
<feature type="signal peptide" evidence="12">
    <location>
        <begin position="1"/>
        <end position="20"/>
    </location>
</feature>
<dbReference type="PRINTS" id="PR00489">
    <property type="entry name" value="FRIZZLED"/>
</dbReference>
<evidence type="ECO:0000256" key="6">
    <source>
        <dbReference type="ARBA" id="ARBA00023136"/>
    </source>
</evidence>
<keyword evidence="3" id="KW-0217">Developmental protein</keyword>
<evidence type="ECO:0000313" key="16">
    <source>
        <dbReference type="Proteomes" id="UP001303046"/>
    </source>
</evidence>
<reference evidence="15 16" key="1">
    <citation type="submission" date="2023-08" db="EMBL/GenBank/DDBJ databases">
        <title>A Necator americanus chromosomal reference genome.</title>
        <authorList>
            <person name="Ilik V."/>
            <person name="Petrzelkova K.J."/>
            <person name="Pardy F."/>
            <person name="Fuh T."/>
            <person name="Niatou-Singa F.S."/>
            <person name="Gouil Q."/>
            <person name="Baker L."/>
            <person name="Ritchie M.E."/>
            <person name="Jex A.R."/>
            <person name="Gazzola D."/>
            <person name="Li H."/>
            <person name="Toshio Fujiwara R."/>
            <person name="Zhan B."/>
            <person name="Aroian R.V."/>
            <person name="Pafco B."/>
            <person name="Schwarz E.M."/>
        </authorList>
    </citation>
    <scope>NUCLEOTIDE SEQUENCE [LARGE SCALE GENOMIC DNA]</scope>
    <source>
        <strain evidence="15 16">Aroian</strain>
        <tissue evidence="15">Whole animal</tissue>
    </source>
</reference>
<evidence type="ECO:0000256" key="2">
    <source>
        <dbReference type="ARBA" id="ARBA00008077"/>
    </source>
</evidence>
<evidence type="ECO:0000256" key="9">
    <source>
        <dbReference type="PROSITE-ProRule" id="PRU00090"/>
    </source>
</evidence>
<keyword evidence="8" id="KW-0675">Receptor</keyword>
<feature type="domain" description="G-protein coupled receptors family 2 profile 2" evidence="14">
    <location>
        <begin position="191"/>
        <end position="379"/>
    </location>
</feature>
<evidence type="ECO:0000259" key="13">
    <source>
        <dbReference type="PROSITE" id="PS50038"/>
    </source>
</evidence>
<keyword evidence="4 11" id="KW-0812">Transmembrane</keyword>
<feature type="transmembrane region" description="Helical" evidence="11">
    <location>
        <begin position="271"/>
        <end position="297"/>
    </location>
</feature>
<feature type="disulfide bond" evidence="9">
    <location>
        <begin position="104"/>
        <end position="128"/>
    </location>
</feature>
<evidence type="ECO:0000256" key="12">
    <source>
        <dbReference type="SAM" id="SignalP"/>
    </source>
</evidence>
<keyword evidence="5 11" id="KW-1133">Transmembrane helix</keyword>
<evidence type="ECO:0000259" key="14">
    <source>
        <dbReference type="PROSITE" id="PS50261"/>
    </source>
</evidence>
<feature type="transmembrane region" description="Helical" evidence="11">
    <location>
        <begin position="363"/>
        <end position="381"/>
    </location>
</feature>
<comment type="similarity">
    <text evidence="2">Belongs to the G-protein coupled receptor Fz/Smo family.</text>
</comment>
<gene>
    <name evidence="15" type="primary">Necator_chrI.g1508</name>
    <name evidence="15" type="ORF">RB195_005382</name>
</gene>
<keyword evidence="7 9" id="KW-1015">Disulfide bond</keyword>
<organism evidence="15 16">
    <name type="scientific">Necator americanus</name>
    <name type="common">Human hookworm</name>
    <dbReference type="NCBI Taxonomy" id="51031"/>
    <lineage>
        <taxon>Eukaryota</taxon>
        <taxon>Metazoa</taxon>
        <taxon>Ecdysozoa</taxon>
        <taxon>Nematoda</taxon>
        <taxon>Chromadorea</taxon>
        <taxon>Rhabditida</taxon>
        <taxon>Rhabditina</taxon>
        <taxon>Rhabditomorpha</taxon>
        <taxon>Strongyloidea</taxon>
        <taxon>Ancylostomatidae</taxon>
        <taxon>Bunostominae</taxon>
        <taxon>Necator</taxon>
    </lineage>
</organism>
<dbReference type="Pfam" id="PF01534">
    <property type="entry name" value="Frizzled"/>
    <property type="match status" value="1"/>
</dbReference>
<evidence type="ECO:0000256" key="7">
    <source>
        <dbReference type="ARBA" id="ARBA00023157"/>
    </source>
</evidence>
<feature type="transmembrane region" description="Helical" evidence="11">
    <location>
        <begin position="318"/>
        <end position="336"/>
    </location>
</feature>
<dbReference type="InterPro" id="IPR036790">
    <property type="entry name" value="Frizzled_dom_sf"/>
</dbReference>
<comment type="caution">
    <text evidence="15">The sequence shown here is derived from an EMBL/GenBank/DDBJ whole genome shotgun (WGS) entry which is preliminary data.</text>
</comment>
<dbReference type="Pfam" id="PF01392">
    <property type="entry name" value="Fz"/>
    <property type="match status" value="1"/>
</dbReference>
<dbReference type="Gene3D" id="1.20.1070.10">
    <property type="entry name" value="Rhodopsin 7-helix transmembrane proteins"/>
    <property type="match status" value="1"/>
</dbReference>
<feature type="chain" id="PRO_5046341319" description="Frizzled-4" evidence="12">
    <location>
        <begin position="21"/>
        <end position="544"/>
    </location>
</feature>
<feature type="transmembrane region" description="Helical" evidence="11">
    <location>
        <begin position="230"/>
        <end position="251"/>
    </location>
</feature>
<evidence type="ECO:0000256" key="10">
    <source>
        <dbReference type="SAM" id="MobiDB-lite"/>
    </source>
</evidence>
<dbReference type="SMART" id="SM00063">
    <property type="entry name" value="FRI"/>
    <property type="match status" value="1"/>
</dbReference>
<dbReference type="InterPro" id="IPR017981">
    <property type="entry name" value="GPCR_2-like_7TM"/>
</dbReference>
<evidence type="ECO:0000256" key="1">
    <source>
        <dbReference type="ARBA" id="ARBA00004141"/>
    </source>
</evidence>
<keyword evidence="12" id="KW-0732">Signal</keyword>
<dbReference type="EMBL" id="JAVFWL010000001">
    <property type="protein sequence ID" value="KAK6727653.1"/>
    <property type="molecule type" value="Genomic_DNA"/>
</dbReference>
<dbReference type="InterPro" id="IPR015526">
    <property type="entry name" value="Frizzled/SFRP"/>
</dbReference>
<feature type="disulfide bond" evidence="9">
    <location>
        <begin position="28"/>
        <end position="89"/>
    </location>
</feature>
<comment type="subcellular location">
    <subcellularLocation>
        <location evidence="1">Membrane</location>
        <topology evidence="1">Multi-pass membrane protein</topology>
    </subcellularLocation>
</comment>
<feature type="transmembrane region" description="Helical" evidence="11">
    <location>
        <begin position="393"/>
        <end position="413"/>
    </location>
</feature>
<keyword evidence="16" id="KW-1185">Reference proteome</keyword>
<dbReference type="PROSITE" id="PS50261">
    <property type="entry name" value="G_PROTEIN_RECEP_F2_4"/>
    <property type="match status" value="1"/>
</dbReference>
<dbReference type="InterPro" id="IPR000539">
    <property type="entry name" value="Frizzled/Smoothened_7TM"/>
</dbReference>
<dbReference type="Gene3D" id="1.10.2000.10">
    <property type="entry name" value="Frizzled cysteine-rich domain"/>
    <property type="match status" value="1"/>
</dbReference>
<dbReference type="InterPro" id="IPR020067">
    <property type="entry name" value="Frizzled_dom"/>
</dbReference>
<name>A0ABR1BRD7_NECAM</name>
<evidence type="ECO:0000256" key="3">
    <source>
        <dbReference type="ARBA" id="ARBA00022473"/>
    </source>
</evidence>
<dbReference type="PANTHER" id="PTHR11309:SF23">
    <property type="entry name" value="FRIZZLED-4"/>
    <property type="match status" value="1"/>
</dbReference>
<evidence type="ECO:0000256" key="8">
    <source>
        <dbReference type="ARBA" id="ARBA00023170"/>
    </source>
</evidence>
<evidence type="ECO:0000313" key="15">
    <source>
        <dbReference type="EMBL" id="KAK6727653.1"/>
    </source>
</evidence>
<feature type="compositionally biased region" description="Basic and acidic residues" evidence="10">
    <location>
        <begin position="502"/>
        <end position="514"/>
    </location>
</feature>
<feature type="transmembrane region" description="Helical" evidence="11">
    <location>
        <begin position="433"/>
        <end position="455"/>
    </location>
</feature>
<feature type="region of interest" description="Disordered" evidence="10">
    <location>
        <begin position="494"/>
        <end position="516"/>
    </location>
</feature>
<accession>A0ABR1BRD7</accession>